<evidence type="ECO:0000256" key="1">
    <source>
        <dbReference type="ARBA" id="ARBA00023015"/>
    </source>
</evidence>
<dbReference type="Gene3D" id="3.40.50.2300">
    <property type="match status" value="1"/>
</dbReference>
<proteinExistence type="predicted"/>
<dbReference type="CDD" id="cd17535">
    <property type="entry name" value="REC_NarL-like"/>
    <property type="match status" value="1"/>
</dbReference>
<feature type="region of interest" description="Disordered" evidence="5">
    <location>
        <begin position="148"/>
        <end position="177"/>
    </location>
</feature>
<comment type="caution">
    <text evidence="4">Lacks conserved residue(s) required for the propagation of feature annotation.</text>
</comment>
<dbReference type="InterPro" id="IPR039420">
    <property type="entry name" value="WalR-like"/>
</dbReference>
<evidence type="ECO:0000313" key="7">
    <source>
        <dbReference type="EMBL" id="WSB08605.1"/>
    </source>
</evidence>
<dbReference type="PANTHER" id="PTHR43214">
    <property type="entry name" value="TWO-COMPONENT RESPONSE REGULATOR"/>
    <property type="match status" value="1"/>
</dbReference>
<evidence type="ECO:0000256" key="3">
    <source>
        <dbReference type="ARBA" id="ARBA00023163"/>
    </source>
</evidence>
<dbReference type="InterPro" id="IPR058245">
    <property type="entry name" value="NreC/VraR/RcsB-like_REC"/>
</dbReference>
<keyword evidence="2" id="KW-0238">DNA-binding</keyword>
<dbReference type="InterPro" id="IPR001789">
    <property type="entry name" value="Sig_transdc_resp-reg_receiver"/>
</dbReference>
<dbReference type="SMART" id="SM00448">
    <property type="entry name" value="REC"/>
    <property type="match status" value="1"/>
</dbReference>
<evidence type="ECO:0000259" key="6">
    <source>
        <dbReference type="PROSITE" id="PS50110"/>
    </source>
</evidence>
<feature type="domain" description="Response regulatory" evidence="6">
    <location>
        <begin position="3"/>
        <end position="118"/>
    </location>
</feature>
<protein>
    <submittedName>
        <fullName evidence="7">Response regulator transcription factor</fullName>
    </submittedName>
</protein>
<evidence type="ECO:0000256" key="5">
    <source>
        <dbReference type="SAM" id="MobiDB-lite"/>
    </source>
</evidence>
<dbReference type="PANTHER" id="PTHR43214:SF24">
    <property type="entry name" value="TRANSCRIPTIONAL REGULATORY PROTEIN NARL-RELATED"/>
    <property type="match status" value="1"/>
</dbReference>
<keyword evidence="3" id="KW-0804">Transcription</keyword>
<keyword evidence="8" id="KW-1185">Reference proteome</keyword>
<dbReference type="InterPro" id="IPR011006">
    <property type="entry name" value="CheY-like_superfamily"/>
</dbReference>
<dbReference type="SUPFAM" id="SSF52172">
    <property type="entry name" value="CheY-like"/>
    <property type="match status" value="1"/>
</dbReference>
<name>A0ABZ1EWT6_9ACTN</name>
<sequence>MIRTVIADDELLTRSALVGILGAEPDIEVVADCDRAEAVARIGAHEPDVVLLGFALPAADGFSVLADARALPNRPAVAVLAARVGEECVSVALRLGAEGFLLKDMAPEQLVHPVRILAGGGGVLAPVVGRQVIDGYLATHPFLTGLPQSWSEAGPPTPYQMAQETGQGPDPLSGSGP</sequence>
<dbReference type="RefSeq" id="WP_326705033.1">
    <property type="nucleotide sequence ID" value="NZ_CP108861.1"/>
</dbReference>
<evidence type="ECO:0000256" key="4">
    <source>
        <dbReference type="PROSITE-ProRule" id="PRU00169"/>
    </source>
</evidence>
<dbReference type="Proteomes" id="UP001356428">
    <property type="component" value="Chromosome"/>
</dbReference>
<organism evidence="7 8">
    <name type="scientific">Streptomyces cyaneofuscatus</name>
    <dbReference type="NCBI Taxonomy" id="66883"/>
    <lineage>
        <taxon>Bacteria</taxon>
        <taxon>Bacillati</taxon>
        <taxon>Actinomycetota</taxon>
        <taxon>Actinomycetes</taxon>
        <taxon>Kitasatosporales</taxon>
        <taxon>Streptomycetaceae</taxon>
        <taxon>Streptomyces</taxon>
    </lineage>
</organism>
<evidence type="ECO:0000313" key="8">
    <source>
        <dbReference type="Proteomes" id="UP001356428"/>
    </source>
</evidence>
<keyword evidence="1" id="KW-0805">Transcription regulation</keyword>
<accession>A0ABZ1EWT6</accession>
<evidence type="ECO:0000256" key="2">
    <source>
        <dbReference type="ARBA" id="ARBA00023125"/>
    </source>
</evidence>
<dbReference type="PROSITE" id="PS50110">
    <property type="entry name" value="RESPONSE_REGULATORY"/>
    <property type="match status" value="1"/>
</dbReference>
<reference evidence="7 8" key="1">
    <citation type="submission" date="2022-10" db="EMBL/GenBank/DDBJ databases">
        <title>The complete genomes of actinobacterial strains from the NBC collection.</title>
        <authorList>
            <person name="Joergensen T.S."/>
            <person name="Alvarez Arevalo M."/>
            <person name="Sterndorff E.B."/>
            <person name="Faurdal D."/>
            <person name="Vuksanovic O."/>
            <person name="Mourched A.-S."/>
            <person name="Charusanti P."/>
            <person name="Shaw S."/>
            <person name="Blin K."/>
            <person name="Weber T."/>
        </authorList>
    </citation>
    <scope>NUCLEOTIDE SEQUENCE [LARGE SCALE GENOMIC DNA]</scope>
    <source>
        <strain evidence="7 8">NBC 01792</strain>
    </source>
</reference>
<dbReference type="EMBL" id="CP109083">
    <property type="protein sequence ID" value="WSB08605.1"/>
    <property type="molecule type" value="Genomic_DNA"/>
</dbReference>
<gene>
    <name evidence="7" type="ORF">OG849_15800</name>
</gene>
<dbReference type="Pfam" id="PF00072">
    <property type="entry name" value="Response_reg"/>
    <property type="match status" value="1"/>
</dbReference>